<dbReference type="EMBL" id="JAOCEK010000001">
    <property type="protein sequence ID" value="MDH1332753.1"/>
    <property type="molecule type" value="Genomic_DNA"/>
</dbReference>
<dbReference type="InterPro" id="IPR043147">
    <property type="entry name" value="Penicillin_amidase_A-knob"/>
</dbReference>
<dbReference type="GO" id="GO:0017000">
    <property type="term" value="P:antibiotic biosynthetic process"/>
    <property type="evidence" value="ECO:0007669"/>
    <property type="project" value="InterPro"/>
</dbReference>
<dbReference type="Gene3D" id="3.60.20.10">
    <property type="entry name" value="Glutamine Phosphoribosylpyrophosphate, subunit 1, domain 1"/>
    <property type="match status" value="1"/>
</dbReference>
<dbReference type="InterPro" id="IPR023343">
    <property type="entry name" value="Penicillin_amidase_dom1"/>
</dbReference>
<dbReference type="GO" id="GO:0046872">
    <property type="term" value="F:metal ion binding"/>
    <property type="evidence" value="ECO:0007669"/>
    <property type="project" value="UniProtKB-KW"/>
</dbReference>
<dbReference type="InterPro" id="IPR029055">
    <property type="entry name" value="Ntn_hydrolases_N"/>
</dbReference>
<dbReference type="InterPro" id="IPR043146">
    <property type="entry name" value="Penicillin_amidase_N_B-knob"/>
</dbReference>
<reference evidence="6" key="1">
    <citation type="submission" date="2022-09" db="EMBL/GenBank/DDBJ databases">
        <title>Intensive care unit water sources are persistently colonized with multi-drug resistant bacteria and are the site of extensive horizontal gene transfer of antibiotic resistance genes.</title>
        <authorList>
            <person name="Diorio-Toth L."/>
        </authorList>
    </citation>
    <scope>NUCLEOTIDE SEQUENCE</scope>
    <source>
        <strain evidence="6">GD03832</strain>
    </source>
</reference>
<accession>A0AA42Q0T2</accession>
<feature type="binding site" evidence="5">
    <location>
        <position position="186"/>
    </location>
    <ligand>
        <name>Ca(2+)</name>
        <dbReference type="ChEBI" id="CHEBI:29108"/>
    </ligand>
</feature>
<keyword evidence="3" id="KW-0865">Zymogen</keyword>
<dbReference type="InterPro" id="IPR002692">
    <property type="entry name" value="S45"/>
</dbReference>
<feature type="binding site" evidence="5">
    <location>
        <position position="346"/>
    </location>
    <ligand>
        <name>Ca(2+)</name>
        <dbReference type="ChEBI" id="CHEBI:29108"/>
    </ligand>
</feature>
<dbReference type="Gene3D" id="1.10.439.10">
    <property type="entry name" value="Penicillin Amidohydrolase, domain 1"/>
    <property type="match status" value="1"/>
</dbReference>
<evidence type="ECO:0000256" key="5">
    <source>
        <dbReference type="PIRSR" id="PIRSR001227-2"/>
    </source>
</evidence>
<organism evidence="6 7">
    <name type="scientific">Comamonas thiooxydans</name>
    <dbReference type="NCBI Taxonomy" id="363952"/>
    <lineage>
        <taxon>Bacteria</taxon>
        <taxon>Pseudomonadati</taxon>
        <taxon>Pseudomonadota</taxon>
        <taxon>Betaproteobacteria</taxon>
        <taxon>Burkholderiales</taxon>
        <taxon>Comamonadaceae</taxon>
        <taxon>Comamonas</taxon>
    </lineage>
</organism>
<evidence type="ECO:0000256" key="3">
    <source>
        <dbReference type="ARBA" id="ARBA00023145"/>
    </source>
</evidence>
<dbReference type="InterPro" id="IPR014395">
    <property type="entry name" value="Pen/GL7ACA/AHL_acylase"/>
</dbReference>
<dbReference type="PANTHER" id="PTHR34218">
    <property type="entry name" value="PEPTIDASE S45 PENICILLIN AMIDASE"/>
    <property type="match status" value="1"/>
</dbReference>
<keyword evidence="2" id="KW-0378">Hydrolase</keyword>
<dbReference type="PIRSF" id="PIRSF001227">
    <property type="entry name" value="Pen_acylase"/>
    <property type="match status" value="1"/>
</dbReference>
<proteinExistence type="inferred from homology"/>
<dbReference type="GO" id="GO:0016811">
    <property type="term" value="F:hydrolase activity, acting on carbon-nitrogen (but not peptide) bonds, in linear amides"/>
    <property type="evidence" value="ECO:0007669"/>
    <property type="project" value="InterPro"/>
</dbReference>
<keyword evidence="5" id="KW-0106">Calcium</keyword>
<evidence type="ECO:0000256" key="1">
    <source>
        <dbReference type="ARBA" id="ARBA00006586"/>
    </source>
</evidence>
<dbReference type="PANTHER" id="PTHR34218:SF4">
    <property type="entry name" value="ACYL-HOMOSERINE LACTONE ACYLASE QUIP"/>
    <property type="match status" value="1"/>
</dbReference>
<feature type="binding site" evidence="5">
    <location>
        <position position="524"/>
    </location>
    <ligand>
        <name>Ca(2+)</name>
        <dbReference type="ChEBI" id="CHEBI:29108"/>
    </ligand>
</feature>
<dbReference type="Gene3D" id="1.10.1400.10">
    <property type="match status" value="1"/>
</dbReference>
<evidence type="ECO:0000313" key="7">
    <source>
        <dbReference type="Proteomes" id="UP001161065"/>
    </source>
</evidence>
<dbReference type="AlphaFoldDB" id="A0AA42Q0T2"/>
<dbReference type="Gene3D" id="2.30.120.10">
    <property type="match status" value="1"/>
</dbReference>
<dbReference type="RefSeq" id="WP_280006526.1">
    <property type="nucleotide sequence ID" value="NZ_JAOCEK010000001.1"/>
</dbReference>
<comment type="similarity">
    <text evidence="1">Belongs to the peptidase S45 family.</text>
</comment>
<dbReference type="PROSITE" id="PS51257">
    <property type="entry name" value="PROKAR_LIPOPROTEIN"/>
    <property type="match status" value="1"/>
</dbReference>
<comment type="cofactor">
    <cofactor evidence="5">
        <name>Ca(2+)</name>
        <dbReference type="ChEBI" id="CHEBI:29108"/>
    </cofactor>
    <text evidence="5">Binds 1 Ca(2+) ion per dimer.</text>
</comment>
<evidence type="ECO:0000256" key="4">
    <source>
        <dbReference type="PIRSR" id="PIRSR001227-1"/>
    </source>
</evidence>
<keyword evidence="5" id="KW-0479">Metal-binding</keyword>
<feature type="binding site" evidence="5">
    <location>
        <position position="349"/>
    </location>
    <ligand>
        <name>Ca(2+)</name>
        <dbReference type="ChEBI" id="CHEBI:29108"/>
    </ligand>
</feature>
<feature type="active site" description="Nucleophile" evidence="4">
    <location>
        <position position="274"/>
    </location>
</feature>
<evidence type="ECO:0000256" key="2">
    <source>
        <dbReference type="ARBA" id="ARBA00022801"/>
    </source>
</evidence>
<gene>
    <name evidence="6" type="ORF">N5D63_01195</name>
</gene>
<protein>
    <submittedName>
        <fullName evidence="6">Penicillin acylase family protein</fullName>
    </submittedName>
</protein>
<name>A0AA42Q0T2_9BURK</name>
<dbReference type="SUPFAM" id="SSF56235">
    <property type="entry name" value="N-terminal nucleophile aminohydrolases (Ntn hydrolases)"/>
    <property type="match status" value="1"/>
</dbReference>
<evidence type="ECO:0000313" key="6">
    <source>
        <dbReference type="EMBL" id="MDH1332753.1"/>
    </source>
</evidence>
<dbReference type="Pfam" id="PF01804">
    <property type="entry name" value="Penicil_amidase"/>
    <property type="match status" value="1"/>
</dbReference>
<dbReference type="Proteomes" id="UP001161065">
    <property type="component" value="Unassembled WGS sequence"/>
</dbReference>
<dbReference type="Gene3D" id="1.10.287.150">
    <property type="match status" value="1"/>
</dbReference>
<sequence>MSRQRNGLAPHRLRGAAGLGLCVALLAGCVGSAPSVSDRTVVIKRDSHGVPHVYAKDTYGLFHGFGYAVAEDRLYQLEMAKRSGNGSVAEVLGPSYVATDTTTRSNIDPASIRRQLDALGADDRAMFEGYAAGVNARIRDVLADRGKLLPRQFIDNGFLPVDWTADDVALVWIGLILNRFFAGTAELGNLTLLQQLQAARGDAAGQALYEQMRWLEDPTAPTIVPRGTGRASVARRGAGAGRLAPVSAQAAADFQAAQAVRLGLEAAQQMPTASNAMVLAPQRTREGAAVLYNGPQQGFNNPSFVHGIGLHGAGYDLTGATPVGLPAVLFGTNGRIAWGSTVGSLDTNDLYQEALNPANRYEYRYQGAYRPMALRTDEIRVKGEAPRRIDIYATVHGFVQSWDLANGRAYTLRSSWQGREVETLLGWAQAARARDWPQFLAQGARVSASITWFYADVAGNIGAVGLGSLPQRPAGQDIRFPARGDGSMEWQGLLPFSANPRSYNPGQGYLASWNNQIAEGLRADGANFSHVDRVAELHAQLRDAGPLSAEDIWKVAENGALADLNARYFVPLIAHAAAGLPADAPARRAADLLSRWDFRNRAAGEIYDNNATTVLRAWLDAMVQRLLADDLPPAVLAGYIGLGYPNLTARGSPGSVQPAAAAKLIWNALSGPAVGVPQRFDFLNGQEPQALVRAALDDAVNGLTQRLGPDMARWTTPVVRHRFASSNAIGVPWAGADEQPELPLYLNRGTLNYRVVLRPGAVQMCSVAAPGQSGFVGPDGRRDRHYGDQLALFRDFGCKPERLTLAEVDADLDSTRTLRY</sequence>
<comment type="caution">
    <text evidence="6">The sequence shown here is derived from an EMBL/GenBank/DDBJ whole genome shotgun (WGS) entry which is preliminary data.</text>
</comment>